<dbReference type="Proteomes" id="UP000077824">
    <property type="component" value="Chromosome"/>
</dbReference>
<keyword evidence="2" id="KW-1185">Reference proteome</keyword>
<dbReference type="EMBL" id="CP015199">
    <property type="protein sequence ID" value="ANF49893.1"/>
    <property type="molecule type" value="Genomic_DNA"/>
</dbReference>
<name>A0A172XSB5_9FLAO</name>
<protein>
    <submittedName>
        <fullName evidence="1">Uncharacterized protein</fullName>
    </submittedName>
</protein>
<dbReference type="OrthoDB" id="1217771at2"/>
<dbReference type="STRING" id="1685010.A0O34_04830"/>
<dbReference type="RefSeq" id="WP_066751918.1">
    <property type="nucleotide sequence ID" value="NZ_CP015199.1"/>
</dbReference>
<sequence length="247" mass="27976">MKKLAFNDGVVRTRSKLYTYTGFDNAGEEYTVQRASNYGFKNRATGEVVTSKGISQLDYFRETNIYSKVAKIGLEVLECIAFLDLAKFISGNGEQGQLPGPIPALDFIIGLMIEDTKEQIKSMTDEAIAKTLDTAKNLGIRGIEEFIGLNANDLSFSTGNVQDNKVKKYEVINVSQDILEKLLSGKIRKYEQLNKAVVLQEKSDRNEWTKAQTKPYISSNKYLILYRWEDDEKINDRVAIIETIFIK</sequence>
<organism evidence="1 2">
    <name type="scientific">Chryseobacterium glaciei</name>
    <dbReference type="NCBI Taxonomy" id="1685010"/>
    <lineage>
        <taxon>Bacteria</taxon>
        <taxon>Pseudomonadati</taxon>
        <taxon>Bacteroidota</taxon>
        <taxon>Flavobacteriia</taxon>
        <taxon>Flavobacteriales</taxon>
        <taxon>Weeksellaceae</taxon>
        <taxon>Chryseobacterium group</taxon>
        <taxon>Chryseobacterium</taxon>
    </lineage>
</organism>
<evidence type="ECO:0000313" key="2">
    <source>
        <dbReference type="Proteomes" id="UP000077824"/>
    </source>
</evidence>
<gene>
    <name evidence="1" type="ORF">A0O34_04830</name>
</gene>
<dbReference type="KEGG" id="chh:A0O34_04830"/>
<dbReference type="AlphaFoldDB" id="A0A172XSB5"/>
<evidence type="ECO:0000313" key="1">
    <source>
        <dbReference type="EMBL" id="ANF49893.1"/>
    </source>
</evidence>
<accession>A0A172XSB5</accession>
<reference evidence="1 2" key="1">
    <citation type="submission" date="2016-04" db="EMBL/GenBank/DDBJ databases">
        <title>Complete Genome Sequence of Chryseobacterium sp. IHBB 10212.</title>
        <authorList>
            <person name="Pal M."/>
            <person name="Swarnkar M.K."/>
            <person name="Kaushal K."/>
            <person name="Chhibber S."/>
            <person name="Singh A.K."/>
            <person name="Gulati A."/>
        </authorList>
    </citation>
    <scope>NUCLEOTIDE SEQUENCE [LARGE SCALE GENOMIC DNA]</scope>
    <source>
        <strain evidence="1 2">IHBB 10212</strain>
    </source>
</reference>
<proteinExistence type="predicted"/>